<evidence type="ECO:0000256" key="1">
    <source>
        <dbReference type="SAM" id="MobiDB-lite"/>
    </source>
</evidence>
<evidence type="ECO:0000313" key="3">
    <source>
        <dbReference type="Proteomes" id="UP001519460"/>
    </source>
</evidence>
<dbReference type="Proteomes" id="UP001519460">
    <property type="component" value="Unassembled WGS sequence"/>
</dbReference>
<sequence>WQLISETGSLHSTPASRHIQSPNFCTNQGNSHTSCEEAEELNKIPQRWQRLNAVAYLFENAYTKIISSKTACSTSSGSLSSIIGNFAEK</sequence>
<evidence type="ECO:0000313" key="2">
    <source>
        <dbReference type="EMBL" id="KAK7493904.1"/>
    </source>
</evidence>
<organism evidence="2 3">
    <name type="scientific">Batillaria attramentaria</name>
    <dbReference type="NCBI Taxonomy" id="370345"/>
    <lineage>
        <taxon>Eukaryota</taxon>
        <taxon>Metazoa</taxon>
        <taxon>Spiralia</taxon>
        <taxon>Lophotrochozoa</taxon>
        <taxon>Mollusca</taxon>
        <taxon>Gastropoda</taxon>
        <taxon>Caenogastropoda</taxon>
        <taxon>Sorbeoconcha</taxon>
        <taxon>Cerithioidea</taxon>
        <taxon>Batillariidae</taxon>
        <taxon>Batillaria</taxon>
    </lineage>
</organism>
<name>A0ABD0L2Y6_9CAEN</name>
<keyword evidence="3" id="KW-1185">Reference proteome</keyword>
<reference evidence="2 3" key="1">
    <citation type="journal article" date="2023" name="Sci. Data">
        <title>Genome assembly of the Korean intertidal mud-creeper Batillaria attramentaria.</title>
        <authorList>
            <person name="Patra A.K."/>
            <person name="Ho P.T."/>
            <person name="Jun S."/>
            <person name="Lee S.J."/>
            <person name="Kim Y."/>
            <person name="Won Y.J."/>
        </authorList>
    </citation>
    <scope>NUCLEOTIDE SEQUENCE [LARGE SCALE GENOMIC DNA]</scope>
    <source>
        <strain evidence="2">Wonlab-2016</strain>
    </source>
</reference>
<dbReference type="EMBL" id="JACVVK020000088">
    <property type="protein sequence ID" value="KAK7493904.1"/>
    <property type="molecule type" value="Genomic_DNA"/>
</dbReference>
<gene>
    <name evidence="2" type="ORF">BaRGS_00014786</name>
</gene>
<proteinExistence type="predicted"/>
<feature type="non-terminal residue" evidence="2">
    <location>
        <position position="1"/>
    </location>
</feature>
<feature type="non-terminal residue" evidence="2">
    <location>
        <position position="89"/>
    </location>
</feature>
<protein>
    <submittedName>
        <fullName evidence="2">Uncharacterized protein</fullName>
    </submittedName>
</protein>
<dbReference type="AlphaFoldDB" id="A0ABD0L2Y6"/>
<comment type="caution">
    <text evidence="2">The sequence shown here is derived from an EMBL/GenBank/DDBJ whole genome shotgun (WGS) entry which is preliminary data.</text>
</comment>
<accession>A0ABD0L2Y6</accession>
<feature type="region of interest" description="Disordered" evidence="1">
    <location>
        <begin position="1"/>
        <end position="23"/>
    </location>
</feature>